<dbReference type="PANTHER" id="PTHR30508">
    <property type="entry name" value="FES CLUSTER ASSEMBLY PROTEIN SUF"/>
    <property type="match status" value="1"/>
</dbReference>
<feature type="domain" description="SUF system FeS cluster assembly SufBD core" evidence="1">
    <location>
        <begin position="96"/>
        <end position="315"/>
    </location>
</feature>
<proteinExistence type="predicted"/>
<sequence length="318" mass="34943">MISYSVEKEYQGMLDAYEKAGGDRSALLTKDVAKLVIHENKVLSADGVTGITIETKETENGVNIYFLVEEGVKIQRPVHLCFGILPQEGLQEIILKVNAQHNSEVNVIAHCIFPNAVKVIHKMDAEIEIGNNAKFNYKETHYHGDFGGIEVIPKARIKVGKGGVWQSTFTLSQGLVGKLDYDFEVFCQDKGIAELVVKVYGKGHDDIRIWEKIYLNGVGARGLAKTRLVLSDKAKAEVRGETYGNAPHARGHVDCIELVNGTEVVAKAIPIVSVTNEKAKVTHEAAIGSIDKRQVETLMARGLDENEAVDVIVRGLLR</sequence>
<dbReference type="InterPro" id="IPR000825">
    <property type="entry name" value="SUF_FeS_clus_asmbl_SufBD_core"/>
</dbReference>
<dbReference type="SUPFAM" id="SSF101960">
    <property type="entry name" value="Stabilizer of iron transporter SufD"/>
    <property type="match status" value="1"/>
</dbReference>
<name>X1LT66_9ZZZZ</name>
<reference evidence="2" key="1">
    <citation type="journal article" date="2014" name="Front. Microbiol.">
        <title>High frequency of phylogenetically diverse reductive dehalogenase-homologous genes in deep subseafloor sedimentary metagenomes.</title>
        <authorList>
            <person name="Kawai M."/>
            <person name="Futagami T."/>
            <person name="Toyoda A."/>
            <person name="Takaki Y."/>
            <person name="Nishi S."/>
            <person name="Hori S."/>
            <person name="Arai W."/>
            <person name="Tsubouchi T."/>
            <person name="Morono Y."/>
            <person name="Uchiyama I."/>
            <person name="Ito T."/>
            <person name="Fujiyama A."/>
            <person name="Inagaki F."/>
            <person name="Takami H."/>
        </authorList>
    </citation>
    <scope>NUCLEOTIDE SEQUENCE</scope>
    <source>
        <strain evidence="2">Expedition CK06-06</strain>
    </source>
</reference>
<dbReference type="PANTHER" id="PTHR30508:SF6">
    <property type="entry name" value="UPF0051 PROTEIN MJ0034"/>
    <property type="match status" value="1"/>
</dbReference>
<gene>
    <name evidence="2" type="ORF">S06H3_12111</name>
</gene>
<protein>
    <recommendedName>
        <fullName evidence="1">SUF system FeS cluster assembly SufBD core domain-containing protein</fullName>
    </recommendedName>
</protein>
<accession>X1LT66</accession>
<dbReference type="EMBL" id="BARV01005946">
    <property type="protein sequence ID" value="GAI05595.1"/>
    <property type="molecule type" value="Genomic_DNA"/>
</dbReference>
<dbReference type="InterPro" id="IPR037284">
    <property type="entry name" value="SUF_FeS_clus_asmbl_SufBD_sf"/>
</dbReference>
<dbReference type="GO" id="GO:0016226">
    <property type="term" value="P:iron-sulfur cluster assembly"/>
    <property type="evidence" value="ECO:0007669"/>
    <property type="project" value="InterPro"/>
</dbReference>
<dbReference type="InterPro" id="IPR055346">
    <property type="entry name" value="Fe-S_cluster_assembly_SufBD"/>
</dbReference>
<comment type="caution">
    <text evidence="2">The sequence shown here is derived from an EMBL/GenBank/DDBJ whole genome shotgun (WGS) entry which is preliminary data.</text>
</comment>
<dbReference type="Pfam" id="PF01458">
    <property type="entry name" value="SUFBD_core"/>
    <property type="match status" value="1"/>
</dbReference>
<evidence type="ECO:0000313" key="2">
    <source>
        <dbReference type="EMBL" id="GAI05595.1"/>
    </source>
</evidence>
<organism evidence="2">
    <name type="scientific">marine sediment metagenome</name>
    <dbReference type="NCBI Taxonomy" id="412755"/>
    <lineage>
        <taxon>unclassified sequences</taxon>
        <taxon>metagenomes</taxon>
        <taxon>ecological metagenomes</taxon>
    </lineage>
</organism>
<dbReference type="AlphaFoldDB" id="X1LT66"/>
<evidence type="ECO:0000259" key="1">
    <source>
        <dbReference type="Pfam" id="PF01458"/>
    </source>
</evidence>